<organism evidence="4 5">
    <name type="scientific">Golovinomyces cichoracearum</name>
    <dbReference type="NCBI Taxonomy" id="62708"/>
    <lineage>
        <taxon>Eukaryota</taxon>
        <taxon>Fungi</taxon>
        <taxon>Dikarya</taxon>
        <taxon>Ascomycota</taxon>
        <taxon>Pezizomycotina</taxon>
        <taxon>Leotiomycetes</taxon>
        <taxon>Erysiphales</taxon>
        <taxon>Erysiphaceae</taxon>
        <taxon>Golovinomyces</taxon>
    </lineage>
</organism>
<feature type="compositionally biased region" description="Basic and acidic residues" evidence="2">
    <location>
        <begin position="28"/>
        <end position="38"/>
    </location>
</feature>
<name>A0A420HUT9_9PEZI</name>
<dbReference type="AlphaFoldDB" id="A0A420HUT9"/>
<evidence type="ECO:0000313" key="5">
    <source>
        <dbReference type="Proteomes" id="UP000285405"/>
    </source>
</evidence>
<dbReference type="GO" id="GO:0003676">
    <property type="term" value="F:nucleic acid binding"/>
    <property type="evidence" value="ECO:0007669"/>
    <property type="project" value="InterPro"/>
</dbReference>
<dbReference type="OrthoDB" id="3863715at2759"/>
<dbReference type="PROSITE" id="PS50158">
    <property type="entry name" value="ZF_CCHC"/>
    <property type="match status" value="1"/>
</dbReference>
<feature type="region of interest" description="Disordered" evidence="2">
    <location>
        <begin position="28"/>
        <end position="82"/>
    </location>
</feature>
<proteinExistence type="predicted"/>
<protein>
    <recommendedName>
        <fullName evidence="3">CCHC-type domain-containing protein</fullName>
    </recommendedName>
</protein>
<evidence type="ECO:0000256" key="2">
    <source>
        <dbReference type="SAM" id="MobiDB-lite"/>
    </source>
</evidence>
<accession>A0A420HUT9</accession>
<dbReference type="Gene3D" id="4.10.60.10">
    <property type="entry name" value="Zinc finger, CCHC-type"/>
    <property type="match status" value="1"/>
</dbReference>
<reference evidence="4 5" key="1">
    <citation type="journal article" date="2018" name="BMC Genomics">
        <title>Comparative genome analyses reveal sequence features reflecting distinct modes of host-adaptation between dicot and monocot powdery mildew.</title>
        <authorList>
            <person name="Wu Y."/>
            <person name="Ma X."/>
            <person name="Pan Z."/>
            <person name="Kale S.D."/>
            <person name="Song Y."/>
            <person name="King H."/>
            <person name="Zhang Q."/>
            <person name="Presley C."/>
            <person name="Deng X."/>
            <person name="Wei C.I."/>
            <person name="Xiao S."/>
        </authorList>
    </citation>
    <scope>NUCLEOTIDE SEQUENCE [LARGE SCALE GENOMIC DNA]</scope>
    <source>
        <strain evidence="4">UCSC1</strain>
    </source>
</reference>
<dbReference type="SMART" id="SM00343">
    <property type="entry name" value="ZnF_C2HC"/>
    <property type="match status" value="1"/>
</dbReference>
<evidence type="ECO:0000313" key="4">
    <source>
        <dbReference type="EMBL" id="RKF61211.1"/>
    </source>
</evidence>
<sequence length="135" mass="16170">MATNPDFGSAIKRFHFLDNELRLNRESRNRRDRIRIENQKNTQQLPYFKPLSKMKFEEKDPVRQFNPHRRQDHDSTPMSSEQVRKCYNCQSFGHLSKDCAKSKVENSRNHQINHISDEISNKEDHIMKTNLMKII</sequence>
<keyword evidence="1" id="KW-0862">Zinc</keyword>
<dbReference type="EMBL" id="MCBR01015884">
    <property type="protein sequence ID" value="RKF61211.1"/>
    <property type="molecule type" value="Genomic_DNA"/>
</dbReference>
<dbReference type="SUPFAM" id="SSF57756">
    <property type="entry name" value="Retrovirus zinc finger-like domains"/>
    <property type="match status" value="1"/>
</dbReference>
<dbReference type="Pfam" id="PF00098">
    <property type="entry name" value="zf-CCHC"/>
    <property type="match status" value="1"/>
</dbReference>
<comment type="caution">
    <text evidence="4">The sequence shown here is derived from an EMBL/GenBank/DDBJ whole genome shotgun (WGS) entry which is preliminary data.</text>
</comment>
<dbReference type="InterPro" id="IPR036875">
    <property type="entry name" value="Znf_CCHC_sf"/>
</dbReference>
<dbReference type="Proteomes" id="UP000285405">
    <property type="component" value="Unassembled WGS sequence"/>
</dbReference>
<evidence type="ECO:0000259" key="3">
    <source>
        <dbReference type="PROSITE" id="PS50158"/>
    </source>
</evidence>
<gene>
    <name evidence="4" type="ORF">GcC1_158011</name>
</gene>
<keyword evidence="1" id="KW-0863">Zinc-finger</keyword>
<evidence type="ECO:0000256" key="1">
    <source>
        <dbReference type="PROSITE-ProRule" id="PRU00047"/>
    </source>
</evidence>
<keyword evidence="1" id="KW-0479">Metal-binding</keyword>
<feature type="domain" description="CCHC-type" evidence="3">
    <location>
        <begin position="84"/>
        <end position="99"/>
    </location>
</feature>
<dbReference type="InterPro" id="IPR001878">
    <property type="entry name" value="Znf_CCHC"/>
</dbReference>
<dbReference type="GO" id="GO:0008270">
    <property type="term" value="F:zinc ion binding"/>
    <property type="evidence" value="ECO:0007669"/>
    <property type="project" value="UniProtKB-KW"/>
</dbReference>